<evidence type="ECO:0000256" key="1">
    <source>
        <dbReference type="SAM" id="Phobius"/>
    </source>
</evidence>
<dbReference type="InterPro" id="IPR001646">
    <property type="entry name" value="5peptide_repeat"/>
</dbReference>
<dbReference type="Pfam" id="PF00805">
    <property type="entry name" value="Pentapeptide"/>
    <property type="match status" value="3"/>
</dbReference>
<dbReference type="SUPFAM" id="SSF53822">
    <property type="entry name" value="Periplasmic binding protein-like I"/>
    <property type="match status" value="1"/>
</dbReference>
<keyword evidence="1" id="KW-0812">Transmembrane</keyword>
<dbReference type="InterPro" id="IPR025997">
    <property type="entry name" value="SBP_2_dom"/>
</dbReference>
<gene>
    <name evidence="3" type="ORF">ACE1CC_35015</name>
</gene>
<dbReference type="Proteomes" id="UP001576774">
    <property type="component" value="Unassembled WGS sequence"/>
</dbReference>
<keyword evidence="1" id="KW-1133">Transmembrane helix</keyword>
<keyword evidence="4" id="KW-1185">Reference proteome</keyword>
<keyword evidence="1" id="KW-0472">Membrane</keyword>
<sequence>MGRNKTPRETEPAAEIKEFLHEKGDITEIENVLIILEDSFRTVAAFEDSVEQEYELIKEAKRLDIPLESYRRMFETYQSNKAARTFNSPLLKPIKFFDRRLGDIVKWCENLSIYSLATVIGQFTLLAAMAAYFLEAPQRQQQAINEAREEIREQNDVEYSQSRIDAIQSLNDMCESLLGGQLVKANLQGIQLNKCYKFQLSRETFAQWPPQLFKHEGFNLSQSNLAGANLKGANLEGANLEGANLEGANLEGVNLKGANLKGANLKGANLRIAHLEQADLESANLDGSFMSRINLRDANLTKASIVHAVLLWSNLAGAKLIQVNLEHTNLSRSNLQGAILYKANLEGALLRYADLRNGTIMIGAELEDADLKRAKFWSADQLERAYNWEKATKDSNWEAKIANPGMDTYKIGFLIPNDASSHKLYQQGIEKYAKEHQNIEVIPLKTGDSPQAEAEGIRQLLAQDVDAIVLRPRDLQKSATAIFSAYISGVVTINVGDCLPPEAQNVVFACYESDSSKMGYDIGKYMGSWAKKELTGQVVNIGFVDGADSTRYFPYLQGFLAGIKDTGIRWNYTASTNAKSPEDLEKVKAMLRNNPNINVLWGVNQTTTTLAIRAVKELGLSEKVNVFGIVPLTRNFANQLLNPKEPLQSIVDQSPSNVGYEATKHAIAVIEGKVPREYDYKPFPHHLFTQSDQKPVRKLLDSTLDLENNNLKPARLLKNLPPHILSEVPSSLDFTKALMLPAITDKETLDQLQGQLQKKTAQNWQTLVNSKANQTVVSLTDNLVYRVLVNKNGTVISAEGLDELSRSLLKTTPLANVLSQQATNLSNQEIQPVAELQVVFFPNGVVEVKWGKIFVP</sequence>
<evidence type="ECO:0000313" key="3">
    <source>
        <dbReference type="EMBL" id="MFB2882088.1"/>
    </source>
</evidence>
<dbReference type="Gene3D" id="2.160.20.80">
    <property type="entry name" value="E3 ubiquitin-protein ligase SopA"/>
    <property type="match status" value="2"/>
</dbReference>
<reference evidence="3 4" key="1">
    <citation type="submission" date="2024-09" db="EMBL/GenBank/DDBJ databases">
        <title>Floridaenema gen nov. (Aerosakkonemataceae, Aerosakkonematales ord. nov., Cyanobacteria) from benthic tropical and subtropical fresh waters, with the description of four new species.</title>
        <authorList>
            <person name="Moretto J.A."/>
            <person name="Berthold D.E."/>
            <person name="Lefler F.W."/>
            <person name="Huang I.-S."/>
            <person name="Laughinghouse H. IV."/>
        </authorList>
    </citation>
    <scope>NUCLEOTIDE SEQUENCE [LARGE SCALE GENOMIC DNA]</scope>
    <source>
        <strain evidence="3 4">BLCC-F46</strain>
    </source>
</reference>
<accession>A0ABV4XJ53</accession>
<dbReference type="InterPro" id="IPR028082">
    <property type="entry name" value="Peripla_BP_I"/>
</dbReference>
<name>A0ABV4XJ53_9CYAN</name>
<organism evidence="3 4">
    <name type="scientific">Floridaenema aerugineum BLCC-F46</name>
    <dbReference type="NCBI Taxonomy" id="3153654"/>
    <lineage>
        <taxon>Bacteria</taxon>
        <taxon>Bacillati</taxon>
        <taxon>Cyanobacteriota</taxon>
        <taxon>Cyanophyceae</taxon>
        <taxon>Oscillatoriophycideae</taxon>
        <taxon>Aerosakkonematales</taxon>
        <taxon>Aerosakkonemataceae</taxon>
        <taxon>Floridanema</taxon>
        <taxon>Floridanema aerugineum</taxon>
    </lineage>
</organism>
<dbReference type="Gene3D" id="3.40.50.2300">
    <property type="match status" value="2"/>
</dbReference>
<dbReference type="InterPro" id="IPR051082">
    <property type="entry name" value="Pentapeptide-BTB/POZ_domain"/>
</dbReference>
<comment type="caution">
    <text evidence="3">The sequence shown here is derived from an EMBL/GenBank/DDBJ whole genome shotgun (WGS) entry which is preliminary data.</text>
</comment>
<feature type="transmembrane region" description="Helical" evidence="1">
    <location>
        <begin position="113"/>
        <end position="134"/>
    </location>
</feature>
<dbReference type="RefSeq" id="WP_413275048.1">
    <property type="nucleotide sequence ID" value="NZ_JBHFNQ010000257.1"/>
</dbReference>
<feature type="domain" description="Periplasmic binding protein" evidence="2">
    <location>
        <begin position="412"/>
        <end position="673"/>
    </location>
</feature>
<dbReference type="SUPFAM" id="SSF141571">
    <property type="entry name" value="Pentapeptide repeat-like"/>
    <property type="match status" value="1"/>
</dbReference>
<dbReference type="EMBL" id="JBHFNQ010000257">
    <property type="protein sequence ID" value="MFB2882088.1"/>
    <property type="molecule type" value="Genomic_DNA"/>
</dbReference>
<dbReference type="PANTHER" id="PTHR14136">
    <property type="entry name" value="BTB_POZ DOMAIN-CONTAINING PROTEIN KCTD9"/>
    <property type="match status" value="1"/>
</dbReference>
<dbReference type="CDD" id="cd01536">
    <property type="entry name" value="PBP1_ABC_sugar_binding-like"/>
    <property type="match status" value="1"/>
</dbReference>
<evidence type="ECO:0000313" key="4">
    <source>
        <dbReference type="Proteomes" id="UP001576774"/>
    </source>
</evidence>
<dbReference type="Pfam" id="PF13407">
    <property type="entry name" value="Peripla_BP_4"/>
    <property type="match status" value="1"/>
</dbReference>
<dbReference type="PANTHER" id="PTHR14136:SF17">
    <property type="entry name" value="BTB_POZ DOMAIN-CONTAINING PROTEIN KCTD9"/>
    <property type="match status" value="1"/>
</dbReference>
<proteinExistence type="predicted"/>
<evidence type="ECO:0000259" key="2">
    <source>
        <dbReference type="Pfam" id="PF13407"/>
    </source>
</evidence>
<protein>
    <submittedName>
        <fullName evidence="3">Pentapeptide repeat-containing protein</fullName>
    </submittedName>
</protein>